<organism evidence="2 3">
    <name type="scientific">Mycolicibacterium mucogenicum</name>
    <name type="common">Mycobacterium mucogenicum</name>
    <dbReference type="NCBI Taxonomy" id="56689"/>
    <lineage>
        <taxon>Bacteria</taxon>
        <taxon>Bacillati</taxon>
        <taxon>Actinomycetota</taxon>
        <taxon>Actinomycetes</taxon>
        <taxon>Mycobacteriales</taxon>
        <taxon>Mycobacteriaceae</taxon>
        <taxon>Mycolicibacterium</taxon>
    </lineage>
</organism>
<gene>
    <name evidence="2" type="ORF">EUA03_16785</name>
</gene>
<comment type="caution">
    <text evidence="2">The sequence shown here is derived from an EMBL/GenBank/DDBJ whole genome shotgun (WGS) entry which is preliminary data.</text>
</comment>
<accession>A0A4R5WDX2</accession>
<feature type="compositionally biased region" description="Pro residues" evidence="1">
    <location>
        <begin position="204"/>
        <end position="213"/>
    </location>
</feature>
<evidence type="ECO:0000256" key="1">
    <source>
        <dbReference type="SAM" id="MobiDB-lite"/>
    </source>
</evidence>
<feature type="compositionally biased region" description="Low complexity" evidence="1">
    <location>
        <begin position="190"/>
        <end position="203"/>
    </location>
</feature>
<dbReference type="Proteomes" id="UP000294929">
    <property type="component" value="Unassembled WGS sequence"/>
</dbReference>
<feature type="region of interest" description="Disordered" evidence="1">
    <location>
        <begin position="190"/>
        <end position="229"/>
    </location>
</feature>
<proteinExistence type="predicted"/>
<evidence type="ECO:0000313" key="2">
    <source>
        <dbReference type="EMBL" id="TDK87989.1"/>
    </source>
</evidence>
<reference evidence="2 3" key="1">
    <citation type="submission" date="2019-01" db="EMBL/GenBank/DDBJ databases">
        <title>High-quality-draft genome sequences of five non-tuberculosis mycobacteriaceae isolated from a nosocomial environment.</title>
        <authorList>
            <person name="Tiago I."/>
            <person name="Alarico S."/>
            <person name="Pereira S.G."/>
            <person name="Coelho C."/>
            <person name="Maranha A."/>
            <person name="Empadinhas N."/>
        </authorList>
    </citation>
    <scope>NUCLEOTIDE SEQUENCE [LARGE SCALE GENOMIC DNA]</scope>
    <source>
        <strain evidence="2 3">24AIII</strain>
    </source>
</reference>
<name>A0A4R5WDX2_MYCMU</name>
<dbReference type="EMBL" id="SDLO01000012">
    <property type="protein sequence ID" value="TDK87989.1"/>
    <property type="molecule type" value="Genomic_DNA"/>
</dbReference>
<sequence>MQQLLGAADLLGVAVGVGRGGGAFPHVRIGAAESVAGGLEEPGALGERFPGVRIADAETEPREVQGPQTTLDDRSPCGRGHQHLCDVAGIAEQPDGAHRVALHQLLDVVRDVRGGVQDVVGLVEDVVDLLAEARAVTAVVITPVRVAVVIVAAAVPGIVAMRAGDDLRGLVIVARVAAVRRIMRSTVVTAAAASTETPTHAEPSPIPHRPGGPSPVNSSLTAANAPPLR</sequence>
<protein>
    <submittedName>
        <fullName evidence="2">Uncharacterized protein</fullName>
    </submittedName>
</protein>
<dbReference type="AlphaFoldDB" id="A0A4R5WDX2"/>
<evidence type="ECO:0000313" key="3">
    <source>
        <dbReference type="Proteomes" id="UP000294929"/>
    </source>
</evidence>